<accession>A0A3B0A109</accession>
<dbReference type="SUPFAM" id="SSF52540">
    <property type="entry name" value="P-loop containing nucleoside triphosphate hydrolases"/>
    <property type="match status" value="1"/>
</dbReference>
<sequence>MPDRLRMMPACGWSLKATVLRRGQVASPPARRPYDLQHAASLWLNAGVPATEAAGRLGQSLTVLRRDYANCRDAHDIGLIDRIGDALSSRYAAMVSGPYAEIYTESRRRLTPGGPAMIKRLRLKNYRSFRDFTVEFSGSACLVGPNNAGKSTVLTAFRLVDVLLRIAHARRPLDRVVYENAGYQCYAVPLSEFQSLAHSLRHEFTTAEASLELTWQNGNRLFAFWPEVDAIEPGVEPEGYFFLQKDNKQQPRDVVDARLEFPRLGIVPVLSPLEQTETVLSEEYVRRNVSTRLSSRHFRNQLVQLERANGMEEFKEFVTSWLPGVMIRELETYESAEGEYSIDLFLQEAGGRVPKEVIWAGDGIQVWLQILYHLHRLRGYGTVILDEPDVYLHADLQRRLVQLLESTESQTIVATHSAEIVAEYPRASMIWIDKSRKRGISIKNEALLDKLTGTLGSSFNLKIAKAMRSKVLLMVEGKDMQILRRLSQALNANRLAKQEGISVVPLEGYSNSEHLASLKWILSDFLNGAVECYVLLDSDYRPGEVSRELEAQFHSIGVHAHVWRRKELESYLIEPSVISRISGASEVEVQQILSDAAATFEDFVFSRMLEEKIAFERSATNHRVTVTEKFKPDFQKRWTDSQWRLGVAPPKRLLSMLNTKLQAAKYKTVSAERIAAAMARDEIPAEMRAALLQVERAAESA</sequence>
<proteinExistence type="predicted"/>
<dbReference type="Proteomes" id="UP000279968">
    <property type="component" value="Unassembled WGS sequence"/>
</dbReference>
<dbReference type="AlphaFoldDB" id="A0A3B0A109"/>
<evidence type="ECO:0000313" key="3">
    <source>
        <dbReference type="Proteomes" id="UP000279968"/>
    </source>
</evidence>
<name>A0A3B0A109_9ACTN</name>
<dbReference type="InterPro" id="IPR027417">
    <property type="entry name" value="P-loop_NTPase"/>
</dbReference>
<evidence type="ECO:0000259" key="1">
    <source>
        <dbReference type="Pfam" id="PF13304"/>
    </source>
</evidence>
<comment type="caution">
    <text evidence="2">The sequence shown here is derived from an EMBL/GenBank/DDBJ whole genome shotgun (WGS) entry which is preliminary data.</text>
</comment>
<dbReference type="PANTHER" id="PTHR43581">
    <property type="entry name" value="ATP/GTP PHOSPHATASE"/>
    <property type="match status" value="1"/>
</dbReference>
<dbReference type="PANTHER" id="PTHR43581:SF4">
    <property type="entry name" value="ATP_GTP PHOSPHATASE"/>
    <property type="match status" value="1"/>
</dbReference>
<organism evidence="2 3">
    <name type="scientific">Micromonospora costi</name>
    <dbReference type="NCBI Taxonomy" id="1530042"/>
    <lineage>
        <taxon>Bacteria</taxon>
        <taxon>Bacillati</taxon>
        <taxon>Actinomycetota</taxon>
        <taxon>Actinomycetes</taxon>
        <taxon>Micromonosporales</taxon>
        <taxon>Micromonosporaceae</taxon>
        <taxon>Micromonospora</taxon>
    </lineage>
</organism>
<evidence type="ECO:0000313" key="2">
    <source>
        <dbReference type="EMBL" id="RKN54213.1"/>
    </source>
</evidence>
<dbReference type="Pfam" id="PF13304">
    <property type="entry name" value="AAA_21"/>
    <property type="match status" value="1"/>
</dbReference>
<keyword evidence="3" id="KW-1185">Reference proteome</keyword>
<dbReference type="Gene3D" id="3.40.50.300">
    <property type="entry name" value="P-loop containing nucleotide triphosphate hydrolases"/>
    <property type="match status" value="1"/>
</dbReference>
<dbReference type="InterPro" id="IPR051396">
    <property type="entry name" value="Bact_Antivir_Def_Nuclease"/>
</dbReference>
<dbReference type="RefSeq" id="WP_120780939.1">
    <property type="nucleotide sequence ID" value="NZ_JBHLUP010000001.1"/>
</dbReference>
<dbReference type="EMBL" id="RBAN01000003">
    <property type="protein sequence ID" value="RKN54213.1"/>
    <property type="molecule type" value="Genomic_DNA"/>
</dbReference>
<gene>
    <name evidence="2" type="ORF">D7193_19540</name>
</gene>
<dbReference type="GO" id="GO:0016887">
    <property type="term" value="F:ATP hydrolysis activity"/>
    <property type="evidence" value="ECO:0007669"/>
    <property type="project" value="InterPro"/>
</dbReference>
<dbReference type="GO" id="GO:0005524">
    <property type="term" value="F:ATP binding"/>
    <property type="evidence" value="ECO:0007669"/>
    <property type="project" value="InterPro"/>
</dbReference>
<dbReference type="InterPro" id="IPR003959">
    <property type="entry name" value="ATPase_AAA_core"/>
</dbReference>
<dbReference type="OrthoDB" id="9816534at2"/>
<feature type="domain" description="ATPase AAA-type core" evidence="1">
    <location>
        <begin position="140"/>
        <end position="421"/>
    </location>
</feature>
<protein>
    <recommendedName>
        <fullName evidence="1">ATPase AAA-type core domain-containing protein</fullName>
    </recommendedName>
</protein>
<reference evidence="2 3" key="1">
    <citation type="journal article" date="2015" name="Int. J. Syst. Evol. Microbiol.">
        <title>Micromonospora costi sp. nov., isolated from a leaf of Costus speciosus.</title>
        <authorList>
            <person name="Thawai C."/>
        </authorList>
    </citation>
    <scope>NUCLEOTIDE SEQUENCE [LARGE SCALE GENOMIC DNA]</scope>
    <source>
        <strain evidence="2 3">CS1-12</strain>
    </source>
</reference>